<name>A0ABW3MKZ8_9PSEU</name>
<reference evidence="2" key="1">
    <citation type="journal article" date="2019" name="Int. J. Syst. Evol. Microbiol.">
        <title>The Global Catalogue of Microorganisms (GCM) 10K type strain sequencing project: providing services to taxonomists for standard genome sequencing and annotation.</title>
        <authorList>
            <consortium name="The Broad Institute Genomics Platform"/>
            <consortium name="The Broad Institute Genome Sequencing Center for Infectious Disease"/>
            <person name="Wu L."/>
            <person name="Ma J."/>
        </authorList>
    </citation>
    <scope>NUCLEOTIDE SEQUENCE [LARGE SCALE GENOMIC DNA]</scope>
    <source>
        <strain evidence="2">JCM 31486</strain>
    </source>
</reference>
<sequence>MTEDNDHPVARALLARASIEDIDWVEAFKVAFKVLQPFAVAALRYGGPVASGIIEFADLGDL</sequence>
<organism evidence="1 2">
    <name type="scientific">Kibdelosporangium lantanae</name>
    <dbReference type="NCBI Taxonomy" id="1497396"/>
    <lineage>
        <taxon>Bacteria</taxon>
        <taxon>Bacillati</taxon>
        <taxon>Actinomycetota</taxon>
        <taxon>Actinomycetes</taxon>
        <taxon>Pseudonocardiales</taxon>
        <taxon>Pseudonocardiaceae</taxon>
        <taxon>Kibdelosporangium</taxon>
    </lineage>
</organism>
<proteinExistence type="predicted"/>
<protein>
    <submittedName>
        <fullName evidence="1">Uncharacterized protein</fullName>
    </submittedName>
</protein>
<dbReference type="Proteomes" id="UP001597045">
    <property type="component" value="Unassembled WGS sequence"/>
</dbReference>
<feature type="non-terminal residue" evidence="1">
    <location>
        <position position="62"/>
    </location>
</feature>
<keyword evidence="2" id="KW-1185">Reference proteome</keyword>
<evidence type="ECO:0000313" key="2">
    <source>
        <dbReference type="Proteomes" id="UP001597045"/>
    </source>
</evidence>
<accession>A0ABW3MKZ8</accession>
<comment type="caution">
    <text evidence="1">The sequence shown here is derived from an EMBL/GenBank/DDBJ whole genome shotgun (WGS) entry which is preliminary data.</text>
</comment>
<dbReference type="EMBL" id="JBHTIS010003532">
    <property type="protein sequence ID" value="MFD1051362.1"/>
    <property type="molecule type" value="Genomic_DNA"/>
</dbReference>
<gene>
    <name evidence="1" type="ORF">ACFQ1S_40385</name>
</gene>
<evidence type="ECO:0000313" key="1">
    <source>
        <dbReference type="EMBL" id="MFD1051362.1"/>
    </source>
</evidence>